<dbReference type="InterPro" id="IPR051035">
    <property type="entry name" value="Mito_inheritance_9"/>
</dbReference>
<name>A0A6A6T3G0_9PLEO</name>
<accession>A0A6A6T3G0</accession>
<organism evidence="1 2">
    <name type="scientific">Lophiostoma macrostomum CBS 122681</name>
    <dbReference type="NCBI Taxonomy" id="1314788"/>
    <lineage>
        <taxon>Eukaryota</taxon>
        <taxon>Fungi</taxon>
        <taxon>Dikarya</taxon>
        <taxon>Ascomycota</taxon>
        <taxon>Pezizomycotina</taxon>
        <taxon>Dothideomycetes</taxon>
        <taxon>Pleosporomycetidae</taxon>
        <taxon>Pleosporales</taxon>
        <taxon>Lophiostomataceae</taxon>
        <taxon>Lophiostoma</taxon>
    </lineage>
</organism>
<evidence type="ECO:0000313" key="2">
    <source>
        <dbReference type="Proteomes" id="UP000799324"/>
    </source>
</evidence>
<dbReference type="GO" id="GO:0005739">
    <property type="term" value="C:mitochondrion"/>
    <property type="evidence" value="ECO:0007669"/>
    <property type="project" value="TreeGrafter"/>
</dbReference>
<evidence type="ECO:0000313" key="1">
    <source>
        <dbReference type="EMBL" id="KAF2654300.1"/>
    </source>
</evidence>
<keyword evidence="2" id="KW-1185">Reference proteome</keyword>
<dbReference type="Proteomes" id="UP000799324">
    <property type="component" value="Unassembled WGS sequence"/>
</dbReference>
<dbReference type="PANTHER" id="PTHR36091:SF2">
    <property type="entry name" value="AMINOGLYCOSIDE PHOSPHOTRANSFERASE DOMAIN-CONTAINING PROTEIN"/>
    <property type="match status" value="1"/>
</dbReference>
<dbReference type="EMBL" id="MU004366">
    <property type="protein sequence ID" value="KAF2654300.1"/>
    <property type="molecule type" value="Genomic_DNA"/>
</dbReference>
<proteinExistence type="predicted"/>
<evidence type="ECO:0008006" key="3">
    <source>
        <dbReference type="Google" id="ProtNLM"/>
    </source>
</evidence>
<dbReference type="InterPro" id="IPR011009">
    <property type="entry name" value="Kinase-like_dom_sf"/>
</dbReference>
<dbReference type="PANTHER" id="PTHR36091">
    <property type="entry name" value="ALTERED INHERITANCE OF MITOCHONDRIA PROTEIN 9, MITOCHONDRIAL"/>
    <property type="match status" value="1"/>
</dbReference>
<dbReference type="SUPFAM" id="SSF56112">
    <property type="entry name" value="Protein kinase-like (PK-like)"/>
    <property type="match status" value="1"/>
</dbReference>
<reference evidence="1" key="1">
    <citation type="journal article" date="2020" name="Stud. Mycol.">
        <title>101 Dothideomycetes genomes: a test case for predicting lifestyles and emergence of pathogens.</title>
        <authorList>
            <person name="Haridas S."/>
            <person name="Albert R."/>
            <person name="Binder M."/>
            <person name="Bloem J."/>
            <person name="Labutti K."/>
            <person name="Salamov A."/>
            <person name="Andreopoulos B."/>
            <person name="Baker S."/>
            <person name="Barry K."/>
            <person name="Bills G."/>
            <person name="Bluhm B."/>
            <person name="Cannon C."/>
            <person name="Castanera R."/>
            <person name="Culley D."/>
            <person name="Daum C."/>
            <person name="Ezra D."/>
            <person name="Gonzalez J."/>
            <person name="Henrissat B."/>
            <person name="Kuo A."/>
            <person name="Liang C."/>
            <person name="Lipzen A."/>
            <person name="Lutzoni F."/>
            <person name="Magnuson J."/>
            <person name="Mondo S."/>
            <person name="Nolan M."/>
            <person name="Ohm R."/>
            <person name="Pangilinan J."/>
            <person name="Park H.-J."/>
            <person name="Ramirez L."/>
            <person name="Alfaro M."/>
            <person name="Sun H."/>
            <person name="Tritt A."/>
            <person name="Yoshinaga Y."/>
            <person name="Zwiers L.-H."/>
            <person name="Turgeon B."/>
            <person name="Goodwin S."/>
            <person name="Spatafora J."/>
            <person name="Crous P."/>
            <person name="Grigoriev I."/>
        </authorList>
    </citation>
    <scope>NUCLEOTIDE SEQUENCE</scope>
    <source>
        <strain evidence="1">CBS 122681</strain>
    </source>
</reference>
<dbReference type="AlphaFoldDB" id="A0A6A6T3G0"/>
<gene>
    <name evidence="1" type="ORF">K491DRAFT_693946</name>
</gene>
<protein>
    <recommendedName>
        <fullName evidence="3">Aminoglycoside phosphotransferase domain-containing protein</fullName>
    </recommendedName>
</protein>
<sequence>MTPGGWMPLRTLRTTFKARRIYPQNSPCLEVIRNASTKALPPMIAQREDGLEKPIREDDLFQHTRFRWLTNDSQECARRYLRFNVHALIDAAIDASGQSASSCTRIFKYPDGLNNKVFILTLDNGSEVLARLSTPNAGPAFYTNASEVATRGFLRSILNIPVPKICSYALDAANPVGAEFILEERAHGTPLDSLWSEWDVDARKSVLDEIVDIETKLTSVSFQKHGCIYYKKHLKEKGIPAYDLGIGASQGFDNEVDTGLQEEFALGPLTEARLWADERENMDLDRGPYSNPLHYVGKLGLNELLWAEAHAKPQINPYRSLDLSVAPPVSPVEYISLLDRFCQLALHLPLPDQQKTLSHPSLTLDKIFIDPETRKVTSIIGWQSASVSEGLFQHPVPSMLLPMRYGPRVSADHTGPTGDKSFDAYREEVEELMNYYATQTLRKNRQRDLDLHPPNRNLLLAPIYHVTGAWSRNEVFPLLHGVVGIAAHWEKIVADAQASMSDECPIDFSQEEKDAFWQELEARDPVEKVVRMLHDQGAIPEGGMVPAEQYEQALEANDIMQKSMESVAKDEQQLAQLKACWPYRGREP</sequence>
<dbReference type="OrthoDB" id="2831558at2759"/>